<comment type="subcellular location">
    <subcellularLocation>
        <location evidence="1">Cytoplasm</location>
    </subcellularLocation>
</comment>
<dbReference type="GO" id="GO:0000976">
    <property type="term" value="F:transcription cis-regulatory region binding"/>
    <property type="evidence" value="ECO:0007669"/>
    <property type="project" value="TreeGrafter"/>
</dbReference>
<dbReference type="PROSITE" id="PS51755">
    <property type="entry name" value="OMPR_PHOB"/>
    <property type="match status" value="1"/>
</dbReference>
<evidence type="ECO:0000256" key="5">
    <source>
        <dbReference type="ARBA" id="ARBA00023026"/>
    </source>
</evidence>
<keyword evidence="12" id="KW-0597">Phosphoprotein</keyword>
<evidence type="ECO:0000256" key="12">
    <source>
        <dbReference type="PROSITE-ProRule" id="PRU00169"/>
    </source>
</evidence>
<evidence type="ECO:0000256" key="2">
    <source>
        <dbReference type="ARBA" id="ARBA00018672"/>
    </source>
</evidence>
<dbReference type="Gene3D" id="3.40.50.2300">
    <property type="match status" value="1"/>
</dbReference>
<dbReference type="SMART" id="SM00448">
    <property type="entry name" value="REC"/>
    <property type="match status" value="1"/>
</dbReference>
<dbReference type="InterPro" id="IPR001789">
    <property type="entry name" value="Sig_transdc_resp-reg_receiver"/>
</dbReference>
<evidence type="ECO:0000256" key="1">
    <source>
        <dbReference type="ARBA" id="ARBA00004496"/>
    </source>
</evidence>
<name>A0A1M6DVN0_PSEXY</name>
<dbReference type="RefSeq" id="WP_072913669.1">
    <property type="nucleotide sequence ID" value="NZ_FQYQ01000005.1"/>
</dbReference>
<dbReference type="Gene3D" id="1.10.10.10">
    <property type="entry name" value="Winged helix-like DNA-binding domain superfamily/Winged helix DNA-binding domain"/>
    <property type="match status" value="1"/>
</dbReference>
<dbReference type="PROSITE" id="PS50110">
    <property type="entry name" value="RESPONSE_REGULATORY"/>
    <property type="match status" value="1"/>
</dbReference>
<dbReference type="EMBL" id="FQYQ01000005">
    <property type="protein sequence ID" value="SHI77189.1"/>
    <property type="molecule type" value="Genomic_DNA"/>
</dbReference>
<keyword evidence="5" id="KW-0843">Virulence</keyword>
<dbReference type="AlphaFoldDB" id="A0A1M6DVN0"/>
<sequence>MVKILLVEDNSDLNLTVCRHLNLNNYMAFGCTNALDAYDILYENKIDLIISDIMMPDVDGFEFAKNVREENPNIPIIFMSAKDDLDSKKQGFRLGIDDYMVKPIDLDELILRIEAILRRANISSSNKLSIGTFEMDEESMSVTLDGEEIPFTTKEFQLLFKLLSYPNHAFSRNQLLEELGGLDNESTPRSIDVFITNIRAKLEGCTSFKIVTVRGIGYKGVIQ</sequence>
<evidence type="ECO:0000256" key="9">
    <source>
        <dbReference type="ARBA" id="ARBA00024867"/>
    </source>
</evidence>
<evidence type="ECO:0000256" key="3">
    <source>
        <dbReference type="ARBA" id="ARBA00022490"/>
    </source>
</evidence>
<protein>
    <recommendedName>
        <fullName evidence="11">Heme response regulator HssR</fullName>
    </recommendedName>
    <alternativeName>
        <fullName evidence="2">Stage 0 sporulation protein A homolog</fullName>
    </alternativeName>
</protein>
<dbReference type="GO" id="GO:0032993">
    <property type="term" value="C:protein-DNA complex"/>
    <property type="evidence" value="ECO:0007669"/>
    <property type="project" value="TreeGrafter"/>
</dbReference>
<comment type="function">
    <text evidence="9">May play the central regulatory role in sporulation. It may be an element of the effector pathway responsible for the activation of sporulation genes in response to nutritional stress. Spo0A may act in concert with spo0H (a sigma factor) to control the expression of some genes that are critical to the sporulation process.</text>
</comment>
<evidence type="ECO:0000256" key="6">
    <source>
        <dbReference type="ARBA" id="ARBA00023125"/>
    </source>
</evidence>
<dbReference type="InterPro" id="IPR036388">
    <property type="entry name" value="WH-like_DNA-bd_sf"/>
</dbReference>
<comment type="function">
    <text evidence="10">Member of the two-component regulatory system HssS/HssR involved in intracellular heme homeostasis and tempering of staphylococcal virulence. Phosphorylated HssR binds to a direct repeat sequence within hrtAB promoter and activates the expression of hrtAB, an efflux pump, in response to extracellular heme, hemin, hemoglobin or blood.</text>
</comment>
<organism evidence="16 17">
    <name type="scientific">Pseudobutyrivibrio xylanivorans DSM 14809</name>
    <dbReference type="NCBI Taxonomy" id="1123012"/>
    <lineage>
        <taxon>Bacteria</taxon>
        <taxon>Bacillati</taxon>
        <taxon>Bacillota</taxon>
        <taxon>Clostridia</taxon>
        <taxon>Lachnospirales</taxon>
        <taxon>Lachnospiraceae</taxon>
        <taxon>Pseudobutyrivibrio</taxon>
    </lineage>
</organism>
<dbReference type="OrthoDB" id="9790442at2"/>
<dbReference type="InterPro" id="IPR039420">
    <property type="entry name" value="WalR-like"/>
</dbReference>
<dbReference type="PANTHER" id="PTHR48111">
    <property type="entry name" value="REGULATOR OF RPOS"/>
    <property type="match status" value="1"/>
</dbReference>
<reference evidence="16 17" key="1">
    <citation type="submission" date="2016-11" db="EMBL/GenBank/DDBJ databases">
        <authorList>
            <person name="Jaros S."/>
            <person name="Januszkiewicz K."/>
            <person name="Wedrychowicz H."/>
        </authorList>
    </citation>
    <scope>NUCLEOTIDE SEQUENCE [LARGE SCALE GENOMIC DNA]</scope>
    <source>
        <strain evidence="16 17">DSM 14809</strain>
    </source>
</reference>
<evidence type="ECO:0000256" key="13">
    <source>
        <dbReference type="PROSITE-ProRule" id="PRU01091"/>
    </source>
</evidence>
<keyword evidence="3" id="KW-0963">Cytoplasm</keyword>
<evidence type="ECO:0000256" key="8">
    <source>
        <dbReference type="ARBA" id="ARBA00023163"/>
    </source>
</evidence>
<evidence type="ECO:0000313" key="17">
    <source>
        <dbReference type="Proteomes" id="UP000184185"/>
    </source>
</evidence>
<feature type="modified residue" description="4-aspartylphosphate" evidence="12">
    <location>
        <position position="52"/>
    </location>
</feature>
<dbReference type="GO" id="GO:0005829">
    <property type="term" value="C:cytosol"/>
    <property type="evidence" value="ECO:0007669"/>
    <property type="project" value="TreeGrafter"/>
</dbReference>
<keyword evidence="4" id="KW-0805">Transcription regulation</keyword>
<evidence type="ECO:0000256" key="10">
    <source>
        <dbReference type="ARBA" id="ARBA00037471"/>
    </source>
</evidence>
<evidence type="ECO:0000256" key="7">
    <source>
        <dbReference type="ARBA" id="ARBA00023159"/>
    </source>
</evidence>
<feature type="domain" description="OmpR/PhoB-type" evidence="15">
    <location>
        <begin position="125"/>
        <end position="222"/>
    </location>
</feature>
<feature type="domain" description="Response regulatory" evidence="14">
    <location>
        <begin position="3"/>
        <end position="117"/>
    </location>
</feature>
<gene>
    <name evidence="16" type="ORF">SAMN02745725_01045</name>
</gene>
<keyword evidence="6 13" id="KW-0238">DNA-binding</keyword>
<evidence type="ECO:0000256" key="4">
    <source>
        <dbReference type="ARBA" id="ARBA00023015"/>
    </source>
</evidence>
<dbReference type="Proteomes" id="UP000184185">
    <property type="component" value="Unassembled WGS sequence"/>
</dbReference>
<dbReference type="SUPFAM" id="SSF52172">
    <property type="entry name" value="CheY-like"/>
    <property type="match status" value="1"/>
</dbReference>
<dbReference type="InterPro" id="IPR011006">
    <property type="entry name" value="CheY-like_superfamily"/>
</dbReference>
<accession>A0A1M6DVN0</accession>
<dbReference type="SMART" id="SM00862">
    <property type="entry name" value="Trans_reg_C"/>
    <property type="match status" value="1"/>
</dbReference>
<dbReference type="Pfam" id="PF00486">
    <property type="entry name" value="Trans_reg_C"/>
    <property type="match status" value="1"/>
</dbReference>
<dbReference type="GO" id="GO:0006355">
    <property type="term" value="P:regulation of DNA-templated transcription"/>
    <property type="evidence" value="ECO:0007669"/>
    <property type="project" value="InterPro"/>
</dbReference>
<feature type="DNA-binding region" description="OmpR/PhoB-type" evidence="13">
    <location>
        <begin position="125"/>
        <end position="222"/>
    </location>
</feature>
<evidence type="ECO:0000256" key="11">
    <source>
        <dbReference type="ARBA" id="ARBA00039976"/>
    </source>
</evidence>
<evidence type="ECO:0000313" key="16">
    <source>
        <dbReference type="EMBL" id="SHI77189.1"/>
    </source>
</evidence>
<keyword evidence="8" id="KW-0804">Transcription</keyword>
<keyword evidence="7" id="KW-0010">Activator</keyword>
<dbReference type="InterPro" id="IPR001867">
    <property type="entry name" value="OmpR/PhoB-type_DNA-bd"/>
</dbReference>
<keyword evidence="17" id="KW-1185">Reference proteome</keyword>
<dbReference type="PROSITE" id="PS51257">
    <property type="entry name" value="PROKAR_LIPOPROTEIN"/>
    <property type="match status" value="1"/>
</dbReference>
<evidence type="ECO:0000259" key="15">
    <source>
        <dbReference type="PROSITE" id="PS51755"/>
    </source>
</evidence>
<dbReference type="GO" id="GO:0000156">
    <property type="term" value="F:phosphorelay response regulator activity"/>
    <property type="evidence" value="ECO:0007669"/>
    <property type="project" value="TreeGrafter"/>
</dbReference>
<dbReference type="CDD" id="cd00383">
    <property type="entry name" value="trans_reg_C"/>
    <property type="match status" value="1"/>
</dbReference>
<evidence type="ECO:0000259" key="14">
    <source>
        <dbReference type="PROSITE" id="PS50110"/>
    </source>
</evidence>
<dbReference type="Pfam" id="PF00072">
    <property type="entry name" value="Response_reg"/>
    <property type="match status" value="1"/>
</dbReference>
<proteinExistence type="predicted"/>
<dbReference type="PANTHER" id="PTHR48111:SF49">
    <property type="entry name" value="HEME RESPONSE REGULATOR HSSR"/>
    <property type="match status" value="1"/>
</dbReference>